<feature type="compositionally biased region" description="Pro residues" evidence="1">
    <location>
        <begin position="24"/>
        <end position="43"/>
    </location>
</feature>
<dbReference type="EMBL" id="ML170207">
    <property type="protein sequence ID" value="TDL18492.1"/>
    <property type="molecule type" value="Genomic_DNA"/>
</dbReference>
<keyword evidence="3" id="KW-1185">Reference proteome</keyword>
<gene>
    <name evidence="2" type="ORF">BD410DRAFT_496450</name>
</gene>
<dbReference type="Proteomes" id="UP000294933">
    <property type="component" value="Unassembled WGS sequence"/>
</dbReference>
<feature type="region of interest" description="Disordered" evidence="1">
    <location>
        <begin position="1"/>
        <end position="51"/>
    </location>
</feature>
<evidence type="ECO:0000313" key="3">
    <source>
        <dbReference type="Proteomes" id="UP000294933"/>
    </source>
</evidence>
<proteinExistence type="predicted"/>
<organism evidence="2 3">
    <name type="scientific">Rickenella mellea</name>
    <dbReference type="NCBI Taxonomy" id="50990"/>
    <lineage>
        <taxon>Eukaryota</taxon>
        <taxon>Fungi</taxon>
        <taxon>Dikarya</taxon>
        <taxon>Basidiomycota</taxon>
        <taxon>Agaricomycotina</taxon>
        <taxon>Agaricomycetes</taxon>
        <taxon>Hymenochaetales</taxon>
        <taxon>Rickenellaceae</taxon>
        <taxon>Rickenella</taxon>
    </lineage>
</organism>
<protein>
    <submittedName>
        <fullName evidence="2">Uncharacterized protein</fullName>
    </submittedName>
</protein>
<evidence type="ECO:0000313" key="2">
    <source>
        <dbReference type="EMBL" id="TDL18492.1"/>
    </source>
</evidence>
<dbReference type="VEuPathDB" id="FungiDB:BD410DRAFT_496450"/>
<accession>A0A4Y7PUE5</accession>
<name>A0A4Y7PUE5_9AGAM</name>
<reference evidence="2 3" key="1">
    <citation type="submission" date="2018-06" db="EMBL/GenBank/DDBJ databases">
        <title>A transcriptomic atlas of mushroom development highlights an independent origin of complex multicellularity.</title>
        <authorList>
            <consortium name="DOE Joint Genome Institute"/>
            <person name="Krizsan K."/>
            <person name="Almasi E."/>
            <person name="Merenyi Z."/>
            <person name="Sahu N."/>
            <person name="Viragh M."/>
            <person name="Koszo T."/>
            <person name="Mondo S."/>
            <person name="Kiss B."/>
            <person name="Balint B."/>
            <person name="Kues U."/>
            <person name="Barry K."/>
            <person name="Hegedus J.C."/>
            <person name="Henrissat B."/>
            <person name="Johnson J."/>
            <person name="Lipzen A."/>
            <person name="Ohm R."/>
            <person name="Nagy I."/>
            <person name="Pangilinan J."/>
            <person name="Yan J."/>
            <person name="Xiong Y."/>
            <person name="Grigoriev I.V."/>
            <person name="Hibbett D.S."/>
            <person name="Nagy L.G."/>
        </authorList>
    </citation>
    <scope>NUCLEOTIDE SEQUENCE [LARGE SCALE GENOMIC DNA]</scope>
    <source>
        <strain evidence="2 3">SZMC22713</strain>
    </source>
</reference>
<sequence length="191" mass="19768">MYHPPIPKRYGIKAPSRRRSDYLPQPPTDLDPVKHLPPVPPPKAHALPPAVPPKSVSAALVPLTTDIPSISFHHDPFGHPSSWSTSIPPLDGIGVARDPTDAQASPTDAASASTFITPAVSASTVTVSYAAATNSIFTVAAPANSVLVCTSPTEEPTVSLESAPLVVTPTDPVTAVVASTSLPPDSQKILI</sequence>
<evidence type="ECO:0000256" key="1">
    <source>
        <dbReference type="SAM" id="MobiDB-lite"/>
    </source>
</evidence>
<dbReference type="AlphaFoldDB" id="A0A4Y7PUE5"/>